<dbReference type="PANTHER" id="PTHR43393">
    <property type="entry name" value="CYTOKININ RIBOSIDE 5'-MONOPHOSPHATE PHOSPHORIBOHYDROLASE"/>
    <property type="match status" value="1"/>
</dbReference>
<evidence type="ECO:0000259" key="1">
    <source>
        <dbReference type="Pfam" id="PF11892"/>
    </source>
</evidence>
<dbReference type="EMBL" id="UINC01059437">
    <property type="protein sequence ID" value="SVB82846.1"/>
    <property type="molecule type" value="Genomic_DNA"/>
</dbReference>
<gene>
    <name evidence="2" type="ORF">METZ01_LOCUS235700</name>
</gene>
<protein>
    <recommendedName>
        <fullName evidence="1">Pyrimidine/purine nucleotide 5'-monophosphate nucleosidase C-terminal domain-containing protein</fullName>
    </recommendedName>
</protein>
<accession>A0A382H6C0</accession>
<dbReference type="InterPro" id="IPR021826">
    <property type="entry name" value="PpnN_C"/>
</dbReference>
<feature type="non-terminal residue" evidence="2">
    <location>
        <position position="1"/>
    </location>
</feature>
<dbReference type="AlphaFoldDB" id="A0A382H6C0"/>
<dbReference type="SUPFAM" id="SSF102405">
    <property type="entry name" value="MCP/YpsA-like"/>
    <property type="match status" value="1"/>
</dbReference>
<reference evidence="2" key="1">
    <citation type="submission" date="2018-05" db="EMBL/GenBank/DDBJ databases">
        <authorList>
            <person name="Lanie J.A."/>
            <person name="Ng W.-L."/>
            <person name="Kazmierczak K.M."/>
            <person name="Andrzejewski T.M."/>
            <person name="Davidsen T.M."/>
            <person name="Wayne K.J."/>
            <person name="Tettelin H."/>
            <person name="Glass J.I."/>
            <person name="Rusch D."/>
            <person name="Podicherti R."/>
            <person name="Tsui H.-C.T."/>
            <person name="Winkler M.E."/>
        </authorList>
    </citation>
    <scope>NUCLEOTIDE SEQUENCE</scope>
</reference>
<dbReference type="Pfam" id="PF03641">
    <property type="entry name" value="Lysine_decarbox"/>
    <property type="match status" value="1"/>
</dbReference>
<sequence length="203" mass="22816">IVVFPGGAGTAEEILYLMGILLHPDNQGRPFPLVFAGPESAREYFEQIDFFLTQTLGNSVRDYYQIIIGEPGKVANVILKGIRNVRKYRKAKDDAYYYNWLLKIPDDLQEPFAPSHENLAALDLTMDQPAAALAANLRRAFSGIVAGNIKESGIRAIEEKGPFQLHGDEKLMQMIDRLLISFANQKRMKVPLSNYHACYQIVS</sequence>
<dbReference type="PANTHER" id="PTHR43393:SF1">
    <property type="entry name" value="PYRIMIDINE_PURINE NUCLEOTIDE 5'-MONOPHOSPHATE NUCLEOSIDASE"/>
    <property type="match status" value="1"/>
</dbReference>
<dbReference type="Pfam" id="PF11892">
    <property type="entry name" value="PpnN_C"/>
    <property type="match status" value="1"/>
</dbReference>
<dbReference type="GO" id="GO:0005829">
    <property type="term" value="C:cytosol"/>
    <property type="evidence" value="ECO:0007669"/>
    <property type="project" value="TreeGrafter"/>
</dbReference>
<organism evidence="2">
    <name type="scientific">marine metagenome</name>
    <dbReference type="NCBI Taxonomy" id="408172"/>
    <lineage>
        <taxon>unclassified sequences</taxon>
        <taxon>metagenomes</taxon>
        <taxon>ecological metagenomes</taxon>
    </lineage>
</organism>
<dbReference type="InterPro" id="IPR052341">
    <property type="entry name" value="LOG_family_nucleotidases"/>
</dbReference>
<proteinExistence type="predicted"/>
<dbReference type="Gene3D" id="3.40.50.450">
    <property type="match status" value="1"/>
</dbReference>
<feature type="domain" description="Pyrimidine/purine nucleotide 5'-monophosphate nucleosidase C-terminal" evidence="1">
    <location>
        <begin position="82"/>
        <end position="202"/>
    </location>
</feature>
<dbReference type="InterPro" id="IPR031100">
    <property type="entry name" value="LOG_fam"/>
</dbReference>
<evidence type="ECO:0000313" key="2">
    <source>
        <dbReference type="EMBL" id="SVB82846.1"/>
    </source>
</evidence>
<name>A0A382H6C0_9ZZZZ</name>